<gene>
    <name evidence="1" type="ORF">ABRP34_03580</name>
</gene>
<sequence>MPTASNVRAERFWPAVPEHIWNSIREEFTLPTAADLETNFQSLGDPEAMRRAVRVFIGEGTFCPGFQLKDGLFHEPVLRLFDQAMSLKIPHNVFAAWMVSPLPAESRSRPVDILGSMTLLQSSLVAFGDRYRPAEKRS</sequence>
<dbReference type="AlphaFoldDB" id="A0AAU8ETG5"/>
<organism evidence="1">
    <name type="scientific">Arthrobacter sp. K5</name>
    <dbReference type="NCBI Taxonomy" id="2839623"/>
    <lineage>
        <taxon>Bacteria</taxon>
        <taxon>Bacillati</taxon>
        <taxon>Actinomycetota</taxon>
        <taxon>Actinomycetes</taxon>
        <taxon>Micrococcales</taxon>
        <taxon>Micrococcaceae</taxon>
        <taxon>Arthrobacter</taxon>
    </lineage>
</organism>
<dbReference type="EMBL" id="CP159279">
    <property type="protein sequence ID" value="XCH12109.1"/>
    <property type="molecule type" value="Genomic_DNA"/>
</dbReference>
<protein>
    <submittedName>
        <fullName evidence="1">Uncharacterized protein</fullName>
    </submittedName>
</protein>
<reference evidence="1" key="1">
    <citation type="submission" date="2024-06" db="EMBL/GenBank/DDBJ databases">
        <title>Biodegradation of dimethachlon by Arthrobacter sp. K5: mechanistic insights and ecological implications.</title>
        <authorList>
            <person name="Hu S."/>
            <person name="Lu P."/>
        </authorList>
    </citation>
    <scope>NUCLEOTIDE SEQUENCE</scope>
    <source>
        <strain evidence="1">K5</strain>
    </source>
</reference>
<name>A0AAU8ETG5_9MICC</name>
<accession>A0AAU8ETG5</accession>
<proteinExistence type="predicted"/>
<dbReference type="RefSeq" id="WP_353712286.1">
    <property type="nucleotide sequence ID" value="NZ_CP159279.1"/>
</dbReference>
<evidence type="ECO:0000313" key="1">
    <source>
        <dbReference type="EMBL" id="XCH12109.1"/>
    </source>
</evidence>